<dbReference type="EMBL" id="MN739372">
    <property type="protein sequence ID" value="QHT01431.1"/>
    <property type="molecule type" value="Genomic_DNA"/>
</dbReference>
<evidence type="ECO:0000313" key="2">
    <source>
        <dbReference type="EMBL" id="QHT01431.1"/>
    </source>
</evidence>
<feature type="domain" description="Beta-lactamase-related" evidence="1">
    <location>
        <begin position="57"/>
        <end position="266"/>
    </location>
</feature>
<evidence type="ECO:0000259" key="1">
    <source>
        <dbReference type="Pfam" id="PF00144"/>
    </source>
</evidence>
<dbReference type="InterPro" id="IPR050491">
    <property type="entry name" value="AmpC-like"/>
</dbReference>
<proteinExistence type="predicted"/>
<dbReference type="InterPro" id="IPR012338">
    <property type="entry name" value="Beta-lactam/transpept-like"/>
</dbReference>
<sequence length="303" mass="35073">MKHGNKHKGVKYEFKSMQRQTGGDNIIFIKSNMKRIRYRGVKDGGDYINTIDDDILDENSEFRIGSITKLFMDITILLMQEKNELSVNDKLSKYIKSENPVNNFSEITLLDVMNHKSGMKRFYDDRRTLKHKNATEAMNLFINDPIFEHKKGEFVYSNIGFIILGAVIEKITGINNYHKIIKKYILKPLKMKNTNVGETNVRLYNEHGKFLSEKEFDEIYYAASAGGLYSTIHDMMLFAKNMPTLFEDPNLIKLLSGMGHNDDKVNILTKNGLIHGGLSLIFIEYTPNWEFVDCKIEFETIVR</sequence>
<name>A0A6C0CAG2_9ZZZZ</name>
<dbReference type="InterPro" id="IPR001466">
    <property type="entry name" value="Beta-lactam-related"/>
</dbReference>
<accession>A0A6C0CAG2</accession>
<organism evidence="2">
    <name type="scientific">viral metagenome</name>
    <dbReference type="NCBI Taxonomy" id="1070528"/>
    <lineage>
        <taxon>unclassified sequences</taxon>
        <taxon>metagenomes</taxon>
        <taxon>organismal metagenomes</taxon>
    </lineage>
</organism>
<dbReference type="PANTHER" id="PTHR46825:SF9">
    <property type="entry name" value="BETA-LACTAMASE-RELATED DOMAIN-CONTAINING PROTEIN"/>
    <property type="match status" value="1"/>
</dbReference>
<dbReference type="Pfam" id="PF00144">
    <property type="entry name" value="Beta-lactamase"/>
    <property type="match status" value="1"/>
</dbReference>
<dbReference type="PANTHER" id="PTHR46825">
    <property type="entry name" value="D-ALANYL-D-ALANINE-CARBOXYPEPTIDASE/ENDOPEPTIDASE AMPH"/>
    <property type="match status" value="1"/>
</dbReference>
<protein>
    <recommendedName>
        <fullName evidence="1">Beta-lactamase-related domain-containing protein</fullName>
    </recommendedName>
</protein>
<dbReference type="SUPFAM" id="SSF56601">
    <property type="entry name" value="beta-lactamase/transpeptidase-like"/>
    <property type="match status" value="1"/>
</dbReference>
<dbReference type="AlphaFoldDB" id="A0A6C0CAG2"/>
<dbReference type="Gene3D" id="3.40.710.10">
    <property type="entry name" value="DD-peptidase/beta-lactamase superfamily"/>
    <property type="match status" value="1"/>
</dbReference>
<reference evidence="2" key="1">
    <citation type="journal article" date="2020" name="Nature">
        <title>Giant virus diversity and host interactions through global metagenomics.</title>
        <authorList>
            <person name="Schulz F."/>
            <person name="Roux S."/>
            <person name="Paez-Espino D."/>
            <person name="Jungbluth S."/>
            <person name="Walsh D.A."/>
            <person name="Denef V.J."/>
            <person name="McMahon K.D."/>
            <person name="Konstantinidis K.T."/>
            <person name="Eloe-Fadrosh E.A."/>
            <person name="Kyrpides N.C."/>
            <person name="Woyke T."/>
        </authorList>
    </citation>
    <scope>NUCLEOTIDE SEQUENCE</scope>
    <source>
        <strain evidence="2">GVMAG-M-3300020192-26</strain>
    </source>
</reference>